<dbReference type="InterPro" id="IPR036397">
    <property type="entry name" value="RNaseH_sf"/>
</dbReference>
<dbReference type="AlphaFoldDB" id="A0A1D9QB56"/>
<dbReference type="PROSITE" id="PS50878">
    <property type="entry name" value="RT_POL"/>
    <property type="match status" value="1"/>
</dbReference>
<dbReference type="InterPro" id="IPR012337">
    <property type="entry name" value="RNaseH-like_sf"/>
</dbReference>
<reference evidence="4" key="1">
    <citation type="journal article" date="2017" name="Genome Biol. Evol.">
        <title>The complete genome sequence of the phytopathogenic fungus Sclerotinia sclerotiorum reveals insights into the genome architecture of broad host range pathogens.</title>
        <authorList>
            <person name="Derbyshire M."/>
            <person name="Denton-Giles M."/>
            <person name="Hegedus D."/>
            <person name="Seifbarghy S."/>
            <person name="Rollins J."/>
            <person name="van Kan J."/>
            <person name="Seidl M.F."/>
            <person name="Faino L."/>
            <person name="Mbengue M."/>
            <person name="Navaud O."/>
            <person name="Raffaele S."/>
            <person name="Hammond-Kosack K."/>
            <person name="Heard S."/>
            <person name="Oliver R."/>
        </authorList>
    </citation>
    <scope>NUCLEOTIDE SEQUENCE [LARGE SCALE GENOMIC DNA]</scope>
    <source>
        <strain evidence="4">ATCC 18683 / 1980 / Ss-1</strain>
    </source>
</reference>
<dbReference type="Pfam" id="PF00075">
    <property type="entry name" value="RNase_H"/>
    <property type="match status" value="1"/>
</dbReference>
<dbReference type="Gene3D" id="3.60.10.10">
    <property type="entry name" value="Endonuclease/exonuclease/phosphatase"/>
    <property type="match status" value="1"/>
</dbReference>
<dbReference type="InterPro" id="IPR005135">
    <property type="entry name" value="Endo/exonuclease/phosphatase"/>
</dbReference>
<evidence type="ECO:0000313" key="3">
    <source>
        <dbReference type="EMBL" id="APA11982.1"/>
    </source>
</evidence>
<dbReference type="InterPro" id="IPR000477">
    <property type="entry name" value="RT_dom"/>
</dbReference>
<dbReference type="GO" id="GO:0004523">
    <property type="term" value="F:RNA-DNA hybrid ribonuclease activity"/>
    <property type="evidence" value="ECO:0007669"/>
    <property type="project" value="InterPro"/>
</dbReference>
<dbReference type="OrthoDB" id="3561817at2759"/>
<evidence type="ECO:0000259" key="2">
    <source>
        <dbReference type="PROSITE" id="PS50879"/>
    </source>
</evidence>
<dbReference type="VEuPathDB" id="FungiDB:sscle_08g067520"/>
<dbReference type="InterPro" id="IPR043502">
    <property type="entry name" value="DNA/RNA_pol_sf"/>
</dbReference>
<dbReference type="SUPFAM" id="SSF56219">
    <property type="entry name" value="DNase I-like"/>
    <property type="match status" value="1"/>
</dbReference>
<dbReference type="CDD" id="cd01650">
    <property type="entry name" value="RT_nLTR_like"/>
    <property type="match status" value="1"/>
</dbReference>
<sequence>MDYITHLAPNAKTIIGGDFNAKHPLWEPGVGAANQGSQLAHWAEAQGMEYLGTPGLATHARGHVLDLTFSNVPFAFTEVRDELHCSSDHVTQVTTLVNRGARDLVQHHYRVRDSDLCQLNGLMANRLAHMKGLDIKTKEQIDQCVYELTDALEDSIRIAGRLDRKTGRASPWWTEKCAEAHREHVQARNSLEPDRRMRAAHTLRNTVRKAKKDYWAMRLDGVKDDKELYQVIGWHKLTPENTMKAPPLIIDGREYVDTKEKASALFTAVLDRFKADDDLPDDPLEGSTQRGPLPWKRRITKEEVEKHVIDVSSTSPGVDRATVRLLKACWDSVKAPIHEIYDSCLALSYYPDAWKLAEVVMLPKVGKKDKTSPRSWRPIALISCIAKGLERYIGSQISWTALRHNVVSSQHCGALPKRSGIDLLAAFTHEAELALDAGKIVSLVTMDVQGAFDALLKRRLLKRMLKQGWPTSLLRMIDSFLTGRRVRIRLEGVITKEYPVACGTPQGSPLSPILYMLYLAELLNRDKDTQFGYADDISIFHCSKDFSTNAKVLQRRVRKIIKWGEDNKISFAPEKFELLHITRRHTTDNPPLVVNRDLVITPVPIATTAKTTPTMRWLGVYFDRRLSFLQHVKERTTKAMKVSAHIRSIARTVHGPPASYLRKAVIACVLPVALYGTEVWYAGMTKPGLGQHGPDRSMDMKAHLKLIDKVINTAARGTIPVYKTTPIVALIKEAGLPSGWVALEKAKLRFALRLQTVDFRNPLVRRLEPIIRRAGKRAGTPKSPTTRLQRLGRLIPETERPQLLRPHFSRECRTNPTKGFSKEEAALAFKEWWPQLPSEDYTIFSDGSERWVDSQHHVGYGYAIYHGRQRVAAGKGQIHETSHVFDAEAIGAWRGLEHLLNLTTDQPSGKIWLCIDSTSVIWCMRGNAPTTSQWAFHKCHRAMAKHDIEAKWSPGHMGIEGNEEADRLANDGAMGMMDRGLANTPTVSGVRSSYRELCTQAEDCWWGEARTTLSSTYSAWHPSYSTREPRELSLPRGVLHRLLAMRTGHGDFADYHRRFKHGDNQLRCTCGQEKEPFHFFKCPINNETRGQWPTAPRSAITTTWQTIMYIHKLLRAPDTFAELLRVSKFYTQVCPLY</sequence>
<evidence type="ECO:0000259" key="1">
    <source>
        <dbReference type="PROSITE" id="PS50878"/>
    </source>
</evidence>
<dbReference type="InterPro" id="IPR002156">
    <property type="entry name" value="RNaseH_domain"/>
</dbReference>
<accession>A0A1D9QB56</accession>
<dbReference type="PANTHER" id="PTHR33481:SF1">
    <property type="entry name" value="ENDONUCLEASE_EXONUCLEASE_PHOSPHATASE DOMAIN-CONTAINING PROTEIN-RELATED"/>
    <property type="match status" value="1"/>
</dbReference>
<dbReference type="Gene3D" id="3.30.420.10">
    <property type="entry name" value="Ribonuclease H-like superfamily/Ribonuclease H"/>
    <property type="match status" value="1"/>
</dbReference>
<dbReference type="CDD" id="cd09276">
    <property type="entry name" value="Rnase_HI_RT_non_LTR"/>
    <property type="match status" value="1"/>
</dbReference>
<dbReference type="Pfam" id="PF14529">
    <property type="entry name" value="Exo_endo_phos_2"/>
    <property type="match status" value="1"/>
</dbReference>
<dbReference type="SUPFAM" id="SSF56672">
    <property type="entry name" value="DNA/RNA polymerases"/>
    <property type="match status" value="1"/>
</dbReference>
<organism evidence="3 4">
    <name type="scientific">Sclerotinia sclerotiorum (strain ATCC 18683 / 1980 / Ss-1)</name>
    <name type="common">White mold</name>
    <name type="synonym">Whetzelinia sclerotiorum</name>
    <dbReference type="NCBI Taxonomy" id="665079"/>
    <lineage>
        <taxon>Eukaryota</taxon>
        <taxon>Fungi</taxon>
        <taxon>Dikarya</taxon>
        <taxon>Ascomycota</taxon>
        <taxon>Pezizomycotina</taxon>
        <taxon>Leotiomycetes</taxon>
        <taxon>Helotiales</taxon>
        <taxon>Sclerotiniaceae</taxon>
        <taxon>Sclerotinia</taxon>
    </lineage>
</organism>
<dbReference type="GO" id="GO:0003676">
    <property type="term" value="F:nucleic acid binding"/>
    <property type="evidence" value="ECO:0007669"/>
    <property type="project" value="InterPro"/>
</dbReference>
<feature type="domain" description="RNase H type-1" evidence="2">
    <location>
        <begin position="837"/>
        <end position="974"/>
    </location>
</feature>
<gene>
    <name evidence="3" type="ORF">sscle_08g067520</name>
</gene>
<feature type="domain" description="Reverse transcriptase" evidence="1">
    <location>
        <begin position="343"/>
        <end position="622"/>
    </location>
</feature>
<proteinExistence type="predicted"/>
<evidence type="ECO:0000313" key="4">
    <source>
        <dbReference type="Proteomes" id="UP000177798"/>
    </source>
</evidence>
<protein>
    <recommendedName>
        <fullName evidence="5">Reverse transcriptase domain-containing protein</fullName>
    </recommendedName>
</protein>
<dbReference type="InterPro" id="IPR036691">
    <property type="entry name" value="Endo/exonu/phosph_ase_sf"/>
</dbReference>
<dbReference type="SUPFAM" id="SSF53098">
    <property type="entry name" value="Ribonuclease H-like"/>
    <property type="match status" value="1"/>
</dbReference>
<dbReference type="Proteomes" id="UP000177798">
    <property type="component" value="Chromosome 8"/>
</dbReference>
<dbReference type="PROSITE" id="PS50879">
    <property type="entry name" value="RNASE_H_1"/>
    <property type="match status" value="1"/>
</dbReference>
<name>A0A1D9QB56_SCLS1</name>
<dbReference type="Pfam" id="PF00078">
    <property type="entry name" value="RVT_1"/>
    <property type="match status" value="1"/>
</dbReference>
<dbReference type="PANTHER" id="PTHR33481">
    <property type="entry name" value="REVERSE TRANSCRIPTASE"/>
    <property type="match status" value="1"/>
</dbReference>
<evidence type="ECO:0008006" key="5">
    <source>
        <dbReference type="Google" id="ProtNLM"/>
    </source>
</evidence>
<dbReference type="EMBL" id="CP017821">
    <property type="protein sequence ID" value="APA11982.1"/>
    <property type="molecule type" value="Genomic_DNA"/>
</dbReference>